<dbReference type="VEuPathDB" id="VectorBase:AARA008149"/>
<organism evidence="1 2">
    <name type="scientific">Anopheles arabiensis</name>
    <name type="common">Mosquito</name>
    <dbReference type="NCBI Taxonomy" id="7173"/>
    <lineage>
        <taxon>Eukaryota</taxon>
        <taxon>Metazoa</taxon>
        <taxon>Ecdysozoa</taxon>
        <taxon>Arthropoda</taxon>
        <taxon>Hexapoda</taxon>
        <taxon>Insecta</taxon>
        <taxon>Pterygota</taxon>
        <taxon>Neoptera</taxon>
        <taxon>Endopterygota</taxon>
        <taxon>Diptera</taxon>
        <taxon>Nematocera</taxon>
        <taxon>Culicoidea</taxon>
        <taxon>Culicidae</taxon>
        <taxon>Anophelinae</taxon>
        <taxon>Anopheles</taxon>
    </lineage>
</organism>
<dbReference type="PANTHER" id="PTHR33053:SF9">
    <property type="entry name" value="AGAP000105-PA"/>
    <property type="match status" value="1"/>
</dbReference>
<evidence type="ECO:0000313" key="2">
    <source>
        <dbReference type="Proteomes" id="UP000075840"/>
    </source>
</evidence>
<dbReference type="VEuPathDB" id="VectorBase:AARA21_013785"/>
<accession>A0A182I3K3</accession>
<dbReference type="EnsemblMetazoa" id="AARA008149-RA">
    <property type="protein sequence ID" value="AARA008149-PA"/>
    <property type="gene ID" value="AARA008149"/>
</dbReference>
<sequence length="248" mass="28072">VTPEDLELLFAGCSSAEPTTSTTTTTSNATTTSNDFHEFEDIYDSADVATDANDRFEFMKNLNLKDALVHLIILGRASRFLTEGFLAILRKFFKAKVPKTKRTLLKTEADIKSEITPINGGKLWYRGIEKVLLKYFEDIDPEPDIFTIDVSIDGLPLFRSSRKQLWPIQIRVVELPKVPPFVIGTYGGPKKPHSIGEFLNPLVKEINDLQKRGLQFKHKLVPMVLRAFIADSPMRATLKGMFMILLRK</sequence>
<protein>
    <submittedName>
        <fullName evidence="1">Uncharacterized protein</fullName>
    </submittedName>
</protein>
<keyword evidence="2" id="KW-1185">Reference proteome</keyword>
<dbReference type="Proteomes" id="UP000075840">
    <property type="component" value="Unassembled WGS sequence"/>
</dbReference>
<dbReference type="EMBL" id="APCN01000214">
    <property type="status" value="NOT_ANNOTATED_CDS"/>
    <property type="molecule type" value="Genomic_DNA"/>
</dbReference>
<evidence type="ECO:0000313" key="1">
    <source>
        <dbReference type="EnsemblMetazoa" id="AARA008149-PA"/>
    </source>
</evidence>
<reference evidence="1" key="1">
    <citation type="submission" date="2022-08" db="UniProtKB">
        <authorList>
            <consortium name="EnsemblMetazoa"/>
        </authorList>
    </citation>
    <scope>IDENTIFICATION</scope>
    <source>
        <strain evidence="1">Dongola</strain>
    </source>
</reference>
<proteinExistence type="predicted"/>
<dbReference type="PANTHER" id="PTHR33053">
    <property type="entry name" value="PROTEIN, PUTATIVE-RELATED"/>
    <property type="match status" value="1"/>
</dbReference>
<name>A0A182I3K3_ANOAR</name>
<dbReference type="AlphaFoldDB" id="A0A182I3K3"/>